<dbReference type="FunFam" id="3.40.50.620:FF:000003">
    <property type="entry name" value="Leucine--tRNA ligase"/>
    <property type="match status" value="1"/>
</dbReference>
<dbReference type="Pfam" id="PF13603">
    <property type="entry name" value="tRNA-synt_1_2"/>
    <property type="match status" value="1"/>
</dbReference>
<gene>
    <name evidence="13" type="ORF">SAMEA4029009_CIC11G00000003690</name>
</gene>
<evidence type="ECO:0000256" key="6">
    <source>
        <dbReference type="ARBA" id="ARBA00022917"/>
    </source>
</evidence>
<protein>
    <recommendedName>
        <fullName evidence="2">leucine--tRNA ligase</fullName>
        <ecNumber evidence="2">6.1.1.4</ecNumber>
    </recommendedName>
    <alternativeName>
        <fullName evidence="8">Leucyl-tRNA synthetase</fullName>
    </alternativeName>
</protein>
<dbReference type="CDD" id="cd00812">
    <property type="entry name" value="LeuRS_core"/>
    <property type="match status" value="1"/>
</dbReference>
<reference evidence="13 14" key="1">
    <citation type="submission" date="2016-10" db="EMBL/GenBank/DDBJ databases">
        <authorList>
            <person name="de Groot N.N."/>
        </authorList>
    </citation>
    <scope>NUCLEOTIDE SEQUENCE [LARGE SCALE GENOMIC DNA]</scope>
    <source>
        <strain evidence="13 14">PYCC 4715</strain>
    </source>
</reference>
<accession>A0A1L0DI23</accession>
<name>A0A1L0DI23_9ASCO</name>
<dbReference type="Pfam" id="PF09334">
    <property type="entry name" value="tRNA-synt_1g"/>
    <property type="match status" value="1"/>
</dbReference>
<evidence type="ECO:0000256" key="4">
    <source>
        <dbReference type="ARBA" id="ARBA00022741"/>
    </source>
</evidence>
<keyword evidence="4 9" id="KW-0547">Nucleotide-binding</keyword>
<dbReference type="Gene3D" id="3.40.50.620">
    <property type="entry name" value="HUPs"/>
    <property type="match status" value="2"/>
</dbReference>
<dbReference type="EMBL" id="LT635767">
    <property type="protein sequence ID" value="SGZ56180.1"/>
    <property type="molecule type" value="Genomic_DNA"/>
</dbReference>
<evidence type="ECO:0000256" key="5">
    <source>
        <dbReference type="ARBA" id="ARBA00022840"/>
    </source>
</evidence>
<organism evidence="13 14">
    <name type="scientific">Sungouiella intermedia</name>
    <dbReference type="NCBI Taxonomy" id="45354"/>
    <lineage>
        <taxon>Eukaryota</taxon>
        <taxon>Fungi</taxon>
        <taxon>Dikarya</taxon>
        <taxon>Ascomycota</taxon>
        <taxon>Saccharomycotina</taxon>
        <taxon>Pichiomycetes</taxon>
        <taxon>Metschnikowiaceae</taxon>
        <taxon>Sungouiella</taxon>
    </lineage>
</organism>
<comment type="similarity">
    <text evidence="1 9">Belongs to the class-I aminoacyl-tRNA synthetase family.</text>
</comment>
<dbReference type="InterPro" id="IPR009008">
    <property type="entry name" value="Val/Leu/Ile-tRNA-synth_edit"/>
</dbReference>
<dbReference type="InterPro" id="IPR015413">
    <property type="entry name" value="Methionyl/Leucyl_tRNA_Synth"/>
</dbReference>
<dbReference type="InterPro" id="IPR025709">
    <property type="entry name" value="Leu_tRNA-synth_edit"/>
</dbReference>
<dbReference type="GO" id="GO:0004823">
    <property type="term" value="F:leucine-tRNA ligase activity"/>
    <property type="evidence" value="ECO:0007669"/>
    <property type="project" value="UniProtKB-EC"/>
</dbReference>
<evidence type="ECO:0000256" key="7">
    <source>
        <dbReference type="ARBA" id="ARBA00023146"/>
    </source>
</evidence>
<evidence type="ECO:0000256" key="9">
    <source>
        <dbReference type="RuleBase" id="RU363039"/>
    </source>
</evidence>
<keyword evidence="7 9" id="KW-0030">Aminoacyl-tRNA synthetase</keyword>
<dbReference type="Proteomes" id="UP000182259">
    <property type="component" value="Chromosome IV"/>
</dbReference>
<dbReference type="SUPFAM" id="SSF52374">
    <property type="entry name" value="Nucleotidylyl transferase"/>
    <property type="match status" value="1"/>
</dbReference>
<feature type="domain" description="Aminoacyl-tRNA synthetase class Ia" evidence="10">
    <location>
        <begin position="467"/>
        <end position="586"/>
    </location>
</feature>
<evidence type="ECO:0000259" key="11">
    <source>
        <dbReference type="Pfam" id="PF09334"/>
    </source>
</evidence>
<sequence>MLSRGRWPKVQLSTASSLRHVASVSSVSTSSPIPKLNEIDTKWTQRWRQESPDGSLHPAKHTTPKDAPPFYALSMFPYPSGNLHLGHQRVYTISDVIARFKRMKGYNVIHPMGWDAFGLPAENAAVERGINPAVWTELNVEKMKEQMHLMLADFDWEREVNTSSPDYYKWTQKIFTLLFEKGLAYRMGAEINWDPVDQTVLANEQVDAEGKSWRSGAKVEKRNLEQWFIGITKYAEELQEDLKHLDQWPDKVKAMQKHWIGSSHGAEISFPTSDNSPITVFTSRPDTLFSVQFVAVALNHPLATEAAAKDPKLAEFIADAKENDDPTTKDGYLLSEIRASIPIDVNGDKQKTFDVPVYVAPYVLGTYGHGAVMGCPAHDERDFDFWKLHNPAIPPVQTVGSADLDRAQESKEIFTEKTGKLYTSSVLPNGLDSLGVFAGLTSQDAGEKIMDALEQHNAGGRSTQFKIRDWLISRQRYWGAPIPIIHCDSCGPVAVPDKDLPVLLPKIEGESFGKGNPLSKIDSFVNTPCPSCGNDAKRDTDTMDTFIDSSWYFFRYTDPKNENKIFDCEKASKHMPVDLYIGGVEHAILHLLYSRFVANSLVTVACGMVRSGRMSQLKNWLLKVWFMEKHLLIPKMAGF</sequence>
<evidence type="ECO:0000256" key="1">
    <source>
        <dbReference type="ARBA" id="ARBA00005594"/>
    </source>
</evidence>
<dbReference type="GO" id="GO:0005524">
    <property type="term" value="F:ATP binding"/>
    <property type="evidence" value="ECO:0007669"/>
    <property type="project" value="UniProtKB-KW"/>
</dbReference>
<dbReference type="PRINTS" id="PR00985">
    <property type="entry name" value="TRNASYNTHLEU"/>
</dbReference>
<dbReference type="PANTHER" id="PTHR43740">
    <property type="entry name" value="LEUCYL-TRNA SYNTHETASE"/>
    <property type="match status" value="1"/>
</dbReference>
<keyword evidence="3 9" id="KW-0436">Ligase</keyword>
<dbReference type="GO" id="GO:0005739">
    <property type="term" value="C:mitochondrion"/>
    <property type="evidence" value="ECO:0007669"/>
    <property type="project" value="TreeGrafter"/>
</dbReference>
<evidence type="ECO:0000313" key="13">
    <source>
        <dbReference type="EMBL" id="SGZ56180.1"/>
    </source>
</evidence>
<proteinExistence type="inferred from homology"/>
<evidence type="ECO:0000256" key="8">
    <source>
        <dbReference type="ARBA" id="ARBA00030520"/>
    </source>
</evidence>
<dbReference type="InterPro" id="IPR002300">
    <property type="entry name" value="aa-tRNA-synth_Ia"/>
</dbReference>
<dbReference type="InterPro" id="IPR014729">
    <property type="entry name" value="Rossmann-like_a/b/a_fold"/>
</dbReference>
<evidence type="ECO:0000259" key="12">
    <source>
        <dbReference type="Pfam" id="PF13603"/>
    </source>
</evidence>
<evidence type="ECO:0000313" key="14">
    <source>
        <dbReference type="Proteomes" id="UP000182259"/>
    </source>
</evidence>
<dbReference type="Pfam" id="PF00133">
    <property type="entry name" value="tRNA-synt_1"/>
    <property type="match status" value="1"/>
</dbReference>
<dbReference type="SUPFAM" id="SSF50677">
    <property type="entry name" value="ValRS/IleRS/LeuRS editing domain"/>
    <property type="match status" value="1"/>
</dbReference>
<dbReference type="GO" id="GO:0006429">
    <property type="term" value="P:leucyl-tRNA aminoacylation"/>
    <property type="evidence" value="ECO:0007669"/>
    <property type="project" value="InterPro"/>
</dbReference>
<dbReference type="GO" id="GO:0002161">
    <property type="term" value="F:aminoacyl-tRNA deacylase activity"/>
    <property type="evidence" value="ECO:0007669"/>
    <property type="project" value="InterPro"/>
</dbReference>
<feature type="domain" description="Leucyl-tRNA synthetase editing" evidence="12">
    <location>
        <begin position="257"/>
        <end position="433"/>
    </location>
</feature>
<feature type="domain" description="Methionyl/Leucyl tRNA synthetase" evidence="11">
    <location>
        <begin position="75"/>
        <end position="208"/>
    </location>
</feature>
<keyword evidence="6 9" id="KW-0648">Protein biosynthesis</keyword>
<dbReference type="InterPro" id="IPR002302">
    <property type="entry name" value="Leu-tRNA-ligase"/>
</dbReference>
<evidence type="ECO:0000259" key="10">
    <source>
        <dbReference type="Pfam" id="PF00133"/>
    </source>
</evidence>
<dbReference type="GO" id="GO:0032543">
    <property type="term" value="P:mitochondrial translation"/>
    <property type="evidence" value="ECO:0007669"/>
    <property type="project" value="TreeGrafter"/>
</dbReference>
<evidence type="ECO:0000256" key="2">
    <source>
        <dbReference type="ARBA" id="ARBA00013164"/>
    </source>
</evidence>
<evidence type="ECO:0000256" key="3">
    <source>
        <dbReference type="ARBA" id="ARBA00022598"/>
    </source>
</evidence>
<dbReference type="EC" id="6.1.1.4" evidence="2"/>
<dbReference type="AlphaFoldDB" id="A0A1L0DI23"/>
<dbReference type="NCBIfam" id="TIGR00396">
    <property type="entry name" value="leuS_bact"/>
    <property type="match status" value="1"/>
</dbReference>
<dbReference type="PANTHER" id="PTHR43740:SF2">
    <property type="entry name" value="LEUCINE--TRNA LIGASE, MITOCHONDRIAL"/>
    <property type="match status" value="1"/>
</dbReference>
<keyword evidence="5 9" id="KW-0067">ATP-binding</keyword>